<evidence type="ECO:0000256" key="12">
    <source>
        <dbReference type="HAMAP-Rule" id="MF_01498"/>
    </source>
</evidence>
<dbReference type="Gene3D" id="3.40.50.300">
    <property type="entry name" value="P-loop containing nucleotide triphosphate hydrolases"/>
    <property type="match status" value="1"/>
</dbReference>
<dbReference type="CDD" id="cd01121">
    <property type="entry name" value="RadA_SMS_N"/>
    <property type="match status" value="1"/>
</dbReference>
<organism evidence="16 17">
    <name type="scientific">Caballeronia jiangsuensis</name>
    <dbReference type="NCBI Taxonomy" id="1458357"/>
    <lineage>
        <taxon>Bacteria</taxon>
        <taxon>Pseudomonadati</taxon>
        <taxon>Pseudomonadota</taxon>
        <taxon>Betaproteobacteria</taxon>
        <taxon>Burkholderiales</taxon>
        <taxon>Burkholderiaceae</taxon>
        <taxon>Caballeronia</taxon>
    </lineage>
</organism>
<dbReference type="PROSITE" id="PS50162">
    <property type="entry name" value="RECA_2"/>
    <property type="match status" value="1"/>
</dbReference>
<evidence type="ECO:0000256" key="4">
    <source>
        <dbReference type="ARBA" id="ARBA00022771"/>
    </source>
</evidence>
<evidence type="ECO:0000256" key="8">
    <source>
        <dbReference type="ARBA" id="ARBA00023016"/>
    </source>
</evidence>
<dbReference type="InterPro" id="IPR003593">
    <property type="entry name" value="AAA+_ATPase"/>
</dbReference>
<dbReference type="InterPro" id="IPR020568">
    <property type="entry name" value="Ribosomal_Su5_D2-typ_SF"/>
</dbReference>
<keyword evidence="6 14" id="KW-0862">Zinc</keyword>
<keyword evidence="7 12" id="KW-0067">ATP-binding</keyword>
<dbReference type="SUPFAM" id="SSF52540">
    <property type="entry name" value="P-loop containing nucleoside triphosphate hydrolases"/>
    <property type="match status" value="1"/>
</dbReference>
<dbReference type="Proteomes" id="UP001629462">
    <property type="component" value="Unassembled WGS sequence"/>
</dbReference>
<dbReference type="Gene3D" id="3.30.230.10">
    <property type="match status" value="1"/>
</dbReference>
<evidence type="ECO:0000256" key="2">
    <source>
        <dbReference type="ARBA" id="ARBA00022741"/>
    </source>
</evidence>
<dbReference type="NCBIfam" id="TIGR00416">
    <property type="entry name" value="sms"/>
    <property type="match status" value="1"/>
</dbReference>
<evidence type="ECO:0000256" key="14">
    <source>
        <dbReference type="RuleBase" id="RU003555"/>
    </source>
</evidence>
<sequence>MTQFEARLCVAKAAKAKTLYTCSECGGQSPKWTGQCAACGAWNTLVESVEQAASAHRFQALAKSSPVRKLAEIEASDVPRFTTGVGEFDRVLGGGLVPGGVVLIGGDPGIGKSTLLLQSLAEIARERPALYVSGEESGAQIALRAQRLGLIGEASAVGDLGLLAEIQLEKIQATIDEQRPEVAVIDSIQTIYSEALTSAPGSVAQVRECAAQLTRIAKQTGTSIIMVGHVTKEGSLAGPRVLEHIVDTVLYFEGDTHSSFRLVRAFKNRFGAVNELGVFAMTEKGLRGVANPSALFLSQHEQSVPGSCVLVTQEGSRPLLVEVQALVDTAHVPNPRRLAVGLEQNRLALLLAVLHRHAGIACFDQDVFLNAVGGVKITEPAADLAVLLAIHSSMRNKPLPKGLITFGEVGLAGEIRPSPRGQDRLKEAAKLGFSMALIPKANAPKQAIDGLKVIAVDRIEEAIDRVRDLE</sequence>
<dbReference type="SMART" id="SM00382">
    <property type="entry name" value="AAA"/>
    <property type="match status" value="1"/>
</dbReference>
<keyword evidence="9 12" id="KW-0238">DNA-binding</keyword>
<accession>A0ABW9CP09</accession>
<comment type="function">
    <text evidence="14">DNA-dependent ATPase involved in processing of recombination intermediates, plays a role in repairing DNA breaks. Stimulates the branch migration of RecA-mediated strand transfer reactions, allowing the 3' invading strand to extend heteroduplex DNA faster. Binds ssDNA in the presence of ADP but not other nucleotides, has ATPase activity that is stimulated by ssDNA and various branched DNA structures, but inhibited by SSB. Does not have RecA's homology-searching function.</text>
</comment>
<dbReference type="InterPro" id="IPR041166">
    <property type="entry name" value="Rubredoxin_2"/>
</dbReference>
<evidence type="ECO:0000256" key="11">
    <source>
        <dbReference type="ARBA" id="ARBA00025580"/>
    </source>
</evidence>
<dbReference type="PRINTS" id="PR01874">
    <property type="entry name" value="DNAREPAIRADA"/>
</dbReference>
<name>A0ABW9CP09_9BURK</name>
<keyword evidence="3 12" id="KW-0227">DNA damage</keyword>
<comment type="domain">
    <text evidence="12">The middle region has homology to RecA with ATPase motifs including the RadA KNRFG motif, while the C-terminus is homologous to Lon protease.</text>
</comment>
<dbReference type="Pfam" id="PF18073">
    <property type="entry name" value="Zn_ribbon_LapB"/>
    <property type="match status" value="1"/>
</dbReference>
<dbReference type="PANTHER" id="PTHR32472:SF10">
    <property type="entry name" value="DNA REPAIR PROTEIN RADA-LIKE PROTEIN"/>
    <property type="match status" value="1"/>
</dbReference>
<comment type="similarity">
    <text evidence="12 14">Belongs to the RecA family. RadA subfamily.</text>
</comment>
<dbReference type="SUPFAM" id="SSF54211">
    <property type="entry name" value="Ribosomal protein S5 domain 2-like"/>
    <property type="match status" value="1"/>
</dbReference>
<dbReference type="Pfam" id="PF13481">
    <property type="entry name" value="AAA_25"/>
    <property type="match status" value="1"/>
</dbReference>
<keyword evidence="17" id="KW-1185">Reference proteome</keyword>
<feature type="domain" description="RecA family profile 1" evidence="15">
    <location>
        <begin position="77"/>
        <end position="230"/>
    </location>
</feature>
<proteinExistence type="inferred from homology"/>
<evidence type="ECO:0000256" key="3">
    <source>
        <dbReference type="ARBA" id="ARBA00022763"/>
    </source>
</evidence>
<keyword evidence="2 12" id="KW-0547">Nucleotide-binding</keyword>
<dbReference type="InterPro" id="IPR014721">
    <property type="entry name" value="Ribsml_uS5_D2-typ_fold_subgr"/>
</dbReference>
<gene>
    <name evidence="12 16" type="primary">radA</name>
    <name evidence="16" type="ORF">PQR08_15965</name>
</gene>
<evidence type="ECO:0000256" key="5">
    <source>
        <dbReference type="ARBA" id="ARBA00022801"/>
    </source>
</evidence>
<keyword evidence="10 12" id="KW-0234">DNA repair</keyword>
<dbReference type="InterPro" id="IPR004504">
    <property type="entry name" value="DNA_repair_RadA"/>
</dbReference>
<evidence type="ECO:0000259" key="15">
    <source>
        <dbReference type="PROSITE" id="PS50162"/>
    </source>
</evidence>
<comment type="function">
    <text evidence="12">Plays a role in repairing double-strand DNA breaks, probably involving stabilizing or processing branched DNA or blocked replication forks.</text>
</comment>
<dbReference type="InterPro" id="IPR027417">
    <property type="entry name" value="P-loop_NTPase"/>
</dbReference>
<evidence type="ECO:0000256" key="13">
    <source>
        <dbReference type="NCBIfam" id="TIGR00416"/>
    </source>
</evidence>
<evidence type="ECO:0000313" key="16">
    <source>
        <dbReference type="EMBL" id="MFM0518918.1"/>
    </source>
</evidence>
<evidence type="ECO:0000256" key="9">
    <source>
        <dbReference type="ARBA" id="ARBA00023125"/>
    </source>
</evidence>
<keyword evidence="5" id="KW-0378">Hydrolase</keyword>
<feature type="region of interest" description="Lon-protease-like" evidence="12">
    <location>
        <begin position="366"/>
        <end position="470"/>
    </location>
</feature>
<evidence type="ECO:0000256" key="1">
    <source>
        <dbReference type="ARBA" id="ARBA00022723"/>
    </source>
</evidence>
<dbReference type="HAMAP" id="MF_01498">
    <property type="entry name" value="RadA_bact"/>
    <property type="match status" value="1"/>
</dbReference>
<feature type="binding site" evidence="12">
    <location>
        <begin position="106"/>
        <end position="113"/>
    </location>
    <ligand>
        <name>ATP</name>
        <dbReference type="ChEBI" id="CHEBI:30616"/>
    </ligand>
</feature>
<keyword evidence="8 12" id="KW-0346">Stress response</keyword>
<comment type="caution">
    <text evidence="16">The sequence shown here is derived from an EMBL/GenBank/DDBJ whole genome shotgun (WGS) entry which is preliminary data.</text>
</comment>
<evidence type="ECO:0000256" key="7">
    <source>
        <dbReference type="ARBA" id="ARBA00022840"/>
    </source>
</evidence>
<evidence type="ECO:0000256" key="6">
    <source>
        <dbReference type="ARBA" id="ARBA00022833"/>
    </source>
</evidence>
<keyword evidence="1 12" id="KW-0479">Metal-binding</keyword>
<evidence type="ECO:0000313" key="17">
    <source>
        <dbReference type="Proteomes" id="UP001629462"/>
    </source>
</evidence>
<keyword evidence="4 14" id="KW-0863">Zinc-finger</keyword>
<dbReference type="PANTHER" id="PTHR32472">
    <property type="entry name" value="DNA REPAIR PROTEIN RADA"/>
    <property type="match status" value="1"/>
</dbReference>
<protein>
    <recommendedName>
        <fullName evidence="12 13">DNA repair protein RadA</fullName>
    </recommendedName>
</protein>
<dbReference type="InterPro" id="IPR020588">
    <property type="entry name" value="RecA_ATP-bd"/>
</dbReference>
<reference evidence="16 17" key="1">
    <citation type="journal article" date="2024" name="Chem. Sci.">
        <title>Discovery of megapolipeptins by genome mining of a Burkholderiales bacteria collection.</title>
        <authorList>
            <person name="Paulo B.S."/>
            <person name="Recchia M.J.J."/>
            <person name="Lee S."/>
            <person name="Fergusson C.H."/>
            <person name="Romanowski S.B."/>
            <person name="Hernandez A."/>
            <person name="Krull N."/>
            <person name="Liu D.Y."/>
            <person name="Cavanagh H."/>
            <person name="Bos A."/>
            <person name="Gray C.A."/>
            <person name="Murphy B.T."/>
            <person name="Linington R.G."/>
            <person name="Eustaquio A.S."/>
        </authorList>
    </citation>
    <scope>NUCLEOTIDE SEQUENCE [LARGE SCALE GENOMIC DNA]</scope>
    <source>
        <strain evidence="16 17">RL17-374-BIF-D</strain>
    </source>
</reference>
<comment type="function">
    <text evidence="11">Can catalyze the hydrolysis of ATP in the presence of single-stranded DNA, the ATP-dependent uptake of single-stranded DNA by duplex DNA, and the ATP-dependent hybridization of homologous single-stranded DNAs. It interacts with LexA causing its activation and leading to its autocatalytic cleavage.</text>
</comment>
<feature type="short sequence motif" description="RadA KNRFG motif" evidence="12">
    <location>
        <begin position="267"/>
        <end position="271"/>
    </location>
</feature>
<evidence type="ECO:0000256" key="10">
    <source>
        <dbReference type="ARBA" id="ARBA00023204"/>
    </source>
</evidence>
<dbReference type="EMBL" id="JAQQDB010000013">
    <property type="protein sequence ID" value="MFM0518918.1"/>
    <property type="molecule type" value="Genomic_DNA"/>
</dbReference>